<dbReference type="NCBIfam" id="TIGR02136">
    <property type="entry name" value="ptsS_2"/>
    <property type="match status" value="1"/>
</dbReference>
<dbReference type="GO" id="GO:0042597">
    <property type="term" value="C:periplasmic space"/>
    <property type="evidence" value="ECO:0007669"/>
    <property type="project" value="UniProtKB-SubCell"/>
</dbReference>
<dbReference type="Pfam" id="PF12849">
    <property type="entry name" value="PBP_like_2"/>
    <property type="match status" value="1"/>
</dbReference>
<dbReference type="PANTHER" id="PTHR30570:SF1">
    <property type="entry name" value="PHOSPHATE-BINDING PROTEIN PSTS"/>
    <property type="match status" value="1"/>
</dbReference>
<dbReference type="PANTHER" id="PTHR30570">
    <property type="entry name" value="PERIPLASMIC PHOSPHATE BINDING COMPONENT OF PHOSPHATE ABC TRANSPORTER"/>
    <property type="match status" value="1"/>
</dbReference>
<feature type="chain" id="PRO_5027164035" description="Phosphate-binding protein" evidence="4">
    <location>
        <begin position="24"/>
        <end position="274"/>
    </location>
</feature>
<evidence type="ECO:0000313" key="6">
    <source>
        <dbReference type="EMBL" id="PSU91885.1"/>
    </source>
</evidence>
<dbReference type="GO" id="GO:0006817">
    <property type="term" value="P:phosphate ion transport"/>
    <property type="evidence" value="ECO:0007669"/>
    <property type="project" value="UniProtKB-UniRule"/>
</dbReference>
<comment type="subcellular location">
    <subcellularLocation>
        <location evidence="4">Periplasm</location>
    </subcellularLocation>
    <subcellularLocation>
        <location evidence="4">Secreted</location>
    </subcellularLocation>
</comment>
<gene>
    <name evidence="6" type="ORF">C9J27_22845</name>
</gene>
<evidence type="ECO:0000256" key="2">
    <source>
        <dbReference type="ARBA" id="ARBA00022448"/>
    </source>
</evidence>
<dbReference type="GO" id="GO:0007155">
    <property type="term" value="P:cell adhesion"/>
    <property type="evidence" value="ECO:0007669"/>
    <property type="project" value="UniProtKB-UniRule"/>
</dbReference>
<dbReference type="CDD" id="cd13653">
    <property type="entry name" value="PBP2_phosphate_like_1"/>
    <property type="match status" value="1"/>
</dbReference>
<dbReference type="Proteomes" id="UP000241426">
    <property type="component" value="Unassembled WGS sequence"/>
</dbReference>
<dbReference type="InterPro" id="IPR024370">
    <property type="entry name" value="PBP_domain"/>
</dbReference>
<dbReference type="GO" id="GO:0042301">
    <property type="term" value="F:phosphate ion binding"/>
    <property type="evidence" value="ECO:0007669"/>
    <property type="project" value="UniProtKB-UniRule"/>
</dbReference>
<evidence type="ECO:0000256" key="1">
    <source>
        <dbReference type="ARBA" id="ARBA00008725"/>
    </source>
</evidence>
<evidence type="ECO:0000313" key="7">
    <source>
        <dbReference type="Proteomes" id="UP000241426"/>
    </source>
</evidence>
<dbReference type="RefSeq" id="WP_107290092.1">
    <property type="nucleotide sequence ID" value="NZ_PYNF01000036.1"/>
</dbReference>
<reference evidence="6 7" key="1">
    <citation type="submission" date="2018-01" db="EMBL/GenBank/DDBJ databases">
        <title>Whole genome sequencing of Histamine producing bacteria.</title>
        <authorList>
            <person name="Butler K."/>
        </authorList>
    </citation>
    <scope>NUCLEOTIDE SEQUENCE [LARGE SCALE GENOMIC DNA]</scope>
    <source>
        <strain evidence="6 7">FS-7.2</strain>
    </source>
</reference>
<keyword evidence="3 4" id="KW-0732">Signal</keyword>
<keyword evidence="2 4" id="KW-0813">Transport</keyword>
<dbReference type="Gene3D" id="3.40.190.10">
    <property type="entry name" value="Periplasmic binding protein-like II"/>
    <property type="match status" value="2"/>
</dbReference>
<evidence type="ECO:0000256" key="4">
    <source>
        <dbReference type="RuleBase" id="RU367119"/>
    </source>
</evidence>
<dbReference type="AlphaFoldDB" id="A0A2T3KBP6"/>
<comment type="similarity">
    <text evidence="1 4">Belongs to the PstS family.</text>
</comment>
<comment type="caution">
    <text evidence="6">The sequence shown here is derived from an EMBL/GenBank/DDBJ whole genome shotgun (WGS) entry which is preliminary data.</text>
</comment>
<dbReference type="InterPro" id="IPR050811">
    <property type="entry name" value="Phosphate_ABC_transporter"/>
</dbReference>
<keyword evidence="4" id="KW-0574">Periplasm</keyword>
<accession>A0A2T3KBP6</accession>
<sequence>MTKSLLALSLITASITMSATAMASEHIAVSGSTSVTEVMEVLGETYHQNHPDVFIDINGTGSSAGIKSSIEGVNDLGMASRNLSAKEKKSGLVETEIARDGIAVVVNPTNPVNNLTKQQIKQIFEGDIPQWSGVGGNSDPVVVTTRENGSGTRGAFEELIGLTTTINGMKVSTISQHAQVASGNGIEKTIVANNKDAIGFVSLGSIDKTLKAVAINSHKASVADVINNTYPLSRPFLVLNQPGKLKPAAKAFLVWIMSPAGQKIIKDKGYISMS</sequence>
<evidence type="ECO:0000256" key="3">
    <source>
        <dbReference type="ARBA" id="ARBA00022729"/>
    </source>
</evidence>
<keyword evidence="4" id="KW-0592">Phosphate transport</keyword>
<dbReference type="EMBL" id="PYNF01000036">
    <property type="protein sequence ID" value="PSU91885.1"/>
    <property type="molecule type" value="Genomic_DNA"/>
</dbReference>
<feature type="domain" description="PBP" evidence="5">
    <location>
        <begin position="19"/>
        <end position="259"/>
    </location>
</feature>
<comment type="function">
    <text evidence="4">Involved in the system for phosphate transport across the cytoplasmic membrane.</text>
</comment>
<feature type="signal peptide" evidence="4">
    <location>
        <begin position="1"/>
        <end position="23"/>
    </location>
</feature>
<organism evidence="6 7">
    <name type="scientific">Photobacterium kishitanii</name>
    <dbReference type="NCBI Taxonomy" id="318456"/>
    <lineage>
        <taxon>Bacteria</taxon>
        <taxon>Pseudomonadati</taxon>
        <taxon>Pseudomonadota</taxon>
        <taxon>Gammaproteobacteria</taxon>
        <taxon>Vibrionales</taxon>
        <taxon>Vibrionaceae</taxon>
        <taxon>Photobacterium</taxon>
    </lineage>
</organism>
<proteinExistence type="inferred from homology"/>
<dbReference type="SUPFAM" id="SSF53850">
    <property type="entry name" value="Periplasmic binding protein-like II"/>
    <property type="match status" value="1"/>
</dbReference>
<name>A0A2T3KBP6_9GAMM</name>
<evidence type="ECO:0000259" key="5">
    <source>
        <dbReference type="Pfam" id="PF12849"/>
    </source>
</evidence>
<dbReference type="InterPro" id="IPR011862">
    <property type="entry name" value="Phos-bd"/>
</dbReference>
<dbReference type="GO" id="GO:0005576">
    <property type="term" value="C:extracellular region"/>
    <property type="evidence" value="ECO:0007669"/>
    <property type="project" value="UniProtKB-SubCell"/>
</dbReference>
<protein>
    <recommendedName>
        <fullName evidence="4">Phosphate-binding protein</fullName>
    </recommendedName>
</protein>
<keyword evidence="4" id="KW-0964">Secreted</keyword>